<protein>
    <submittedName>
        <fullName evidence="3">PfaD family polyunsaturated fatty acid/polyketide biosynthesis protein</fullName>
    </submittedName>
</protein>
<evidence type="ECO:0000259" key="2">
    <source>
        <dbReference type="Pfam" id="PF21607"/>
    </source>
</evidence>
<dbReference type="Pfam" id="PF03060">
    <property type="entry name" value="NMO"/>
    <property type="match status" value="1"/>
</dbReference>
<dbReference type="RefSeq" id="WP_198504155.1">
    <property type="nucleotide sequence ID" value="NZ_CP065959.1"/>
</dbReference>
<dbReference type="SUPFAM" id="SSF51412">
    <property type="entry name" value="Inosine monophosphate dehydrogenase (IMPDH)"/>
    <property type="match status" value="1"/>
</dbReference>
<organism evidence="3 4">
    <name type="scientific">Streptomyces alfalfae</name>
    <dbReference type="NCBI Taxonomy" id="1642299"/>
    <lineage>
        <taxon>Bacteria</taxon>
        <taxon>Bacillati</taxon>
        <taxon>Actinomycetota</taxon>
        <taxon>Actinomycetes</taxon>
        <taxon>Kitasatosporales</taxon>
        <taxon>Streptomycetaceae</taxon>
        <taxon>Streptomyces</taxon>
    </lineage>
</organism>
<dbReference type="PANTHER" id="PTHR32332">
    <property type="entry name" value="2-NITROPROPANE DIOXYGENASE"/>
    <property type="match status" value="1"/>
</dbReference>
<dbReference type="NCBIfam" id="TIGR02814">
    <property type="entry name" value="pfaD_fam"/>
    <property type="match status" value="1"/>
</dbReference>
<gene>
    <name evidence="3" type="ORF">I8755_31395</name>
</gene>
<feature type="region of interest" description="Disordered" evidence="1">
    <location>
        <begin position="1"/>
        <end position="21"/>
    </location>
</feature>
<dbReference type="InterPro" id="IPR013785">
    <property type="entry name" value="Aldolase_TIM"/>
</dbReference>
<dbReference type="Gene3D" id="3.20.20.70">
    <property type="entry name" value="Aldolase class I"/>
    <property type="match status" value="2"/>
</dbReference>
<dbReference type="Pfam" id="PF21607">
    <property type="entry name" value="FabD_helical_ins"/>
    <property type="match status" value="1"/>
</dbReference>
<accession>A0A7T4PLH4</accession>
<dbReference type="InterPro" id="IPR049489">
    <property type="entry name" value="FabD-like_helical_ins"/>
</dbReference>
<feature type="domain" description="[Acyl-carrier-protein] S-malonyltransferase-like inserted helical" evidence="2">
    <location>
        <begin position="393"/>
        <end position="472"/>
    </location>
</feature>
<reference evidence="3 4" key="1">
    <citation type="submission" date="2020-12" db="EMBL/GenBank/DDBJ databases">
        <title>Identification and biosynthesis of polyene macrolides produced by Streptomyces alfalfae Men-myco-93-63.</title>
        <authorList>
            <person name="Liu D."/>
            <person name="Li Y."/>
            <person name="Liu L."/>
            <person name="Han X."/>
            <person name="Shen F."/>
        </authorList>
    </citation>
    <scope>NUCLEOTIDE SEQUENCE [LARGE SCALE GENOMIC DNA]</scope>
    <source>
        <strain evidence="3 4">Men-myco-93-63</strain>
    </source>
</reference>
<proteinExistence type="predicted"/>
<dbReference type="EMBL" id="CP065959">
    <property type="protein sequence ID" value="QQC92397.1"/>
    <property type="molecule type" value="Genomic_DNA"/>
</dbReference>
<sequence>MATHIRPHSAAPGHEEIGDTNEPFTAEAVIRAVNSPRRTTHVLRRTADGCLGVTSDDDTVTRVPPGCEHMASLPPIYPEWLGGHPFRQAHRARFAYLSGEMANGIATTAMVRAMASVGMIGMFGAGGLPPQYVERAVTELSDRLGTDGLWGVNLIHSPAEPALENAVADLLVERRVPRISASAYMGLTPAVVHCAAAGLRTDPSGRVVRRTRLFVKISHPSVAEQFMTPAPARILRDLVACGRLTESEARLAALVPVAEDITVEADSGGHTDNRPLTALLPRILDVHDGIVRRFGYARDIRIGAAGGLGTPQAVASAFAMGAAYVVTGTVNQLAVEAGISEHAKDALAEADITDVTMAPAADMFELGVRLQVLSSGTMFAPRASRLYTVYRDHASLDEVPRTVRERLERDVLGMPISEVWARTRAFWQQRDPAQLARAEADPKHRMALVFRWYLGLSSHWAIDGDGGRRADYQIWCGPAIGAFNQWRAGSFMADRANCTVTQIALNLMEGAAHVTRAQQLRASGVPVPAACFSPPPRPLK</sequence>
<dbReference type="PANTHER" id="PTHR32332:SF20">
    <property type="entry name" value="2-NITROPROPANE DIOXYGENASE-LIKE PROTEIN"/>
    <property type="match status" value="1"/>
</dbReference>
<dbReference type="Proteomes" id="UP000596130">
    <property type="component" value="Chromosome"/>
</dbReference>
<dbReference type="AlphaFoldDB" id="A0A7T4PLH4"/>
<evidence type="ECO:0000256" key="1">
    <source>
        <dbReference type="SAM" id="MobiDB-lite"/>
    </source>
</evidence>
<name>A0A7T4PLH4_9ACTN</name>
<evidence type="ECO:0000313" key="4">
    <source>
        <dbReference type="Proteomes" id="UP000596130"/>
    </source>
</evidence>
<dbReference type="InterPro" id="IPR014179">
    <property type="entry name" value="PfaD-like_TIM-barrel"/>
</dbReference>
<evidence type="ECO:0000313" key="3">
    <source>
        <dbReference type="EMBL" id="QQC92397.1"/>
    </source>
</evidence>